<evidence type="ECO:0000313" key="3">
    <source>
        <dbReference type="EMBL" id="KAK6738227.1"/>
    </source>
</evidence>
<dbReference type="InterPro" id="IPR001283">
    <property type="entry name" value="CRISP-related"/>
</dbReference>
<feature type="domain" description="SCP" evidence="2">
    <location>
        <begin position="311"/>
        <end position="471"/>
    </location>
</feature>
<feature type="compositionally biased region" description="Polar residues" evidence="1">
    <location>
        <begin position="154"/>
        <end position="180"/>
    </location>
</feature>
<evidence type="ECO:0000256" key="1">
    <source>
        <dbReference type="SAM" id="MobiDB-lite"/>
    </source>
</evidence>
<evidence type="ECO:0000259" key="2">
    <source>
        <dbReference type="SMART" id="SM00198"/>
    </source>
</evidence>
<dbReference type="CDD" id="cd05380">
    <property type="entry name" value="CAP_euk"/>
    <property type="match status" value="1"/>
</dbReference>
<dbReference type="Pfam" id="PF00188">
    <property type="entry name" value="CAP"/>
    <property type="match status" value="1"/>
</dbReference>
<accession>A0ABR1CIJ9</accession>
<dbReference type="PANTHER" id="PTHR10334">
    <property type="entry name" value="CYSTEINE-RICH SECRETORY PROTEIN-RELATED"/>
    <property type="match status" value="1"/>
</dbReference>
<dbReference type="EMBL" id="JAVFWL010000002">
    <property type="protein sequence ID" value="KAK6738227.1"/>
    <property type="molecule type" value="Genomic_DNA"/>
</dbReference>
<comment type="caution">
    <text evidence="3">The sequence shown here is derived from an EMBL/GenBank/DDBJ whole genome shotgun (WGS) entry which is preliminary data.</text>
</comment>
<organism evidence="3 4">
    <name type="scientific">Necator americanus</name>
    <name type="common">Human hookworm</name>
    <dbReference type="NCBI Taxonomy" id="51031"/>
    <lineage>
        <taxon>Eukaryota</taxon>
        <taxon>Metazoa</taxon>
        <taxon>Ecdysozoa</taxon>
        <taxon>Nematoda</taxon>
        <taxon>Chromadorea</taxon>
        <taxon>Rhabditida</taxon>
        <taxon>Rhabditina</taxon>
        <taxon>Rhabditomorpha</taxon>
        <taxon>Strongyloidea</taxon>
        <taxon>Ancylostomatidae</taxon>
        <taxon>Bunostominae</taxon>
        <taxon>Necator</taxon>
    </lineage>
</organism>
<sequence length="497" mass="54660">MVPRVWNDGSSPTHQQLIGKGHPPSEPFTAPLLASQQEHTIFIALILLAINVQPTQGTDWNQLFNRTYHTASRYRYTTLEVEPTQEPTPAPSPVTKAATEAKTTRTRATWTWPDWLHHHTKVTAPEGPTAPEPATTERPAPPAAATKPKILVTKASTKQPVTPHKQTSGKAVTKTRTTAHVKTEKPVTPKKVTKAPAATKAKTQKPPPPKPQTTKKVGTQKPPPPKPQTTKKAKTQKPAPPKPQPTKKAKTQKPAPPKPQPTKKAKTQKPAPPKPRPTKKVQPKPQPPPPPGPKKDSWPKATCANKRLTDDVRQVFLEMHNNFRGSLALGKTEKNHGSGAAPPAALMYKMKYNCDLESYSQQHAGSCNVKPLPPTALNGYRENIYVLRTPNTPPMVAAKHTVNAWWKELAENGIASNMLFTAGEYKRGTKHILNWSKMAWDNNRSVGCAVHNCGKFMFIVCTYSEGGNRQNKHVYTIGAVCSKCPKGQCDSQGLCRW</sequence>
<evidence type="ECO:0000313" key="4">
    <source>
        <dbReference type="Proteomes" id="UP001303046"/>
    </source>
</evidence>
<dbReference type="PRINTS" id="PR01217">
    <property type="entry name" value="PRICHEXTENSN"/>
</dbReference>
<dbReference type="SMART" id="SM00198">
    <property type="entry name" value="SCP"/>
    <property type="match status" value="1"/>
</dbReference>
<feature type="region of interest" description="Disordered" evidence="1">
    <location>
        <begin position="81"/>
        <end position="104"/>
    </location>
</feature>
<protein>
    <recommendedName>
        <fullName evidence="2">SCP domain-containing protein</fullName>
    </recommendedName>
</protein>
<dbReference type="Proteomes" id="UP001303046">
    <property type="component" value="Unassembled WGS sequence"/>
</dbReference>
<feature type="compositionally biased region" description="Low complexity" evidence="1">
    <location>
        <begin position="95"/>
        <end position="104"/>
    </location>
</feature>
<keyword evidence="4" id="KW-1185">Reference proteome</keyword>
<reference evidence="3 4" key="1">
    <citation type="submission" date="2023-08" db="EMBL/GenBank/DDBJ databases">
        <title>A Necator americanus chromosomal reference genome.</title>
        <authorList>
            <person name="Ilik V."/>
            <person name="Petrzelkova K.J."/>
            <person name="Pardy F."/>
            <person name="Fuh T."/>
            <person name="Niatou-Singa F.S."/>
            <person name="Gouil Q."/>
            <person name="Baker L."/>
            <person name="Ritchie M.E."/>
            <person name="Jex A.R."/>
            <person name="Gazzola D."/>
            <person name="Li H."/>
            <person name="Toshio Fujiwara R."/>
            <person name="Zhan B."/>
            <person name="Aroian R.V."/>
            <person name="Pafco B."/>
            <person name="Schwarz E.M."/>
        </authorList>
    </citation>
    <scope>NUCLEOTIDE SEQUENCE [LARGE SCALE GENOMIC DNA]</scope>
    <source>
        <strain evidence="3 4">Aroian</strain>
        <tissue evidence="3">Whole animal</tissue>
    </source>
</reference>
<name>A0ABR1CIJ9_NECAM</name>
<dbReference type="Gene3D" id="3.40.33.10">
    <property type="entry name" value="CAP"/>
    <property type="match status" value="1"/>
</dbReference>
<dbReference type="InterPro" id="IPR035940">
    <property type="entry name" value="CAP_sf"/>
</dbReference>
<feature type="compositionally biased region" description="Low complexity" evidence="1">
    <location>
        <begin position="123"/>
        <end position="146"/>
    </location>
</feature>
<feature type="region of interest" description="Disordered" evidence="1">
    <location>
        <begin position="1"/>
        <end position="30"/>
    </location>
</feature>
<feature type="region of interest" description="Disordered" evidence="1">
    <location>
        <begin position="121"/>
        <end position="301"/>
    </location>
</feature>
<gene>
    <name evidence="3" type="primary">Necator_chrII.g8168</name>
    <name evidence="3" type="ORF">RB195_020374</name>
</gene>
<proteinExistence type="predicted"/>
<dbReference type="SUPFAM" id="SSF55797">
    <property type="entry name" value="PR-1-like"/>
    <property type="match status" value="1"/>
</dbReference>
<dbReference type="InterPro" id="IPR014044">
    <property type="entry name" value="CAP_dom"/>
</dbReference>